<evidence type="ECO:0000313" key="3">
    <source>
        <dbReference type="Proteomes" id="UP000441772"/>
    </source>
</evidence>
<evidence type="ECO:0000313" key="2">
    <source>
        <dbReference type="EMBL" id="KAB7790206.1"/>
    </source>
</evidence>
<name>A0A6I1GKP2_9BIFI</name>
<protein>
    <submittedName>
        <fullName evidence="2">Uncharacterized protein</fullName>
    </submittedName>
</protein>
<dbReference type="AlphaFoldDB" id="A0A6I1GKP2"/>
<feature type="region of interest" description="Disordered" evidence="1">
    <location>
        <begin position="1"/>
        <end position="30"/>
    </location>
</feature>
<feature type="compositionally biased region" description="Polar residues" evidence="1">
    <location>
        <begin position="1"/>
        <end position="11"/>
    </location>
</feature>
<organism evidence="2 3">
    <name type="scientific">Bifidobacterium leontopitheci</name>
    <dbReference type="NCBI Taxonomy" id="2650774"/>
    <lineage>
        <taxon>Bacteria</taxon>
        <taxon>Bacillati</taxon>
        <taxon>Actinomycetota</taxon>
        <taxon>Actinomycetes</taxon>
        <taxon>Bifidobacteriales</taxon>
        <taxon>Bifidobacteriaceae</taxon>
        <taxon>Bifidobacterium</taxon>
    </lineage>
</organism>
<dbReference type="EMBL" id="WBVT01000018">
    <property type="protein sequence ID" value="KAB7790206.1"/>
    <property type="molecule type" value="Genomic_DNA"/>
</dbReference>
<evidence type="ECO:0000256" key="1">
    <source>
        <dbReference type="SAM" id="MobiDB-lite"/>
    </source>
</evidence>
<keyword evidence="3" id="KW-1185">Reference proteome</keyword>
<reference evidence="2 3" key="1">
    <citation type="submission" date="2019-09" db="EMBL/GenBank/DDBJ databases">
        <title>Characterization of the phylogenetic diversity of two novel species belonging to the genus Bifidobacterium: Bifidobacterium cebidarum sp. nov. and Bifidobacterium leontopitheci sp. nov.</title>
        <authorList>
            <person name="Lugli G.A."/>
            <person name="Duranti S."/>
            <person name="Milani C."/>
            <person name="Turroni F."/>
            <person name="Ventura M."/>
        </authorList>
    </citation>
    <scope>NUCLEOTIDE SEQUENCE [LARGE SCALE GENOMIC DNA]</scope>
    <source>
        <strain evidence="2 3">LMG 31471</strain>
    </source>
</reference>
<proteinExistence type="predicted"/>
<dbReference type="Proteomes" id="UP000441772">
    <property type="component" value="Unassembled WGS sequence"/>
</dbReference>
<comment type="caution">
    <text evidence="2">The sequence shown here is derived from an EMBL/GenBank/DDBJ whole genome shotgun (WGS) entry which is preliminary data.</text>
</comment>
<sequence>MNNDQSKNSDPQTREDDSQDWSLLFSGLAA</sequence>
<gene>
    <name evidence="2" type="ORF">F7D09_1278</name>
</gene>
<accession>A0A6I1GKP2</accession>